<dbReference type="EMBL" id="QFPW01000006">
    <property type="protein sequence ID" value="PZQ49669.1"/>
    <property type="molecule type" value="Genomic_DNA"/>
</dbReference>
<reference evidence="2 3" key="1">
    <citation type="submission" date="2017-08" db="EMBL/GenBank/DDBJ databases">
        <title>Infants hospitalized years apart are colonized by the same room-sourced microbial strains.</title>
        <authorList>
            <person name="Brooks B."/>
            <person name="Olm M.R."/>
            <person name="Firek B.A."/>
            <person name="Baker R."/>
            <person name="Thomas B.C."/>
            <person name="Morowitz M.J."/>
            <person name="Banfield J.F."/>
        </authorList>
    </citation>
    <scope>NUCLEOTIDE SEQUENCE [LARGE SCALE GENOMIC DNA]</scope>
    <source>
        <strain evidence="2">S2_005_002_R2_34</strain>
    </source>
</reference>
<gene>
    <name evidence="2" type="ORF">DI556_09355</name>
</gene>
<proteinExistence type="predicted"/>
<dbReference type="AlphaFoldDB" id="A0A2W5NBP4"/>
<protein>
    <submittedName>
        <fullName evidence="2">Uncharacterized protein</fullName>
    </submittedName>
</protein>
<keyword evidence="1" id="KW-0472">Membrane</keyword>
<evidence type="ECO:0000313" key="3">
    <source>
        <dbReference type="Proteomes" id="UP000249185"/>
    </source>
</evidence>
<evidence type="ECO:0000256" key="1">
    <source>
        <dbReference type="SAM" id="Phobius"/>
    </source>
</evidence>
<organism evidence="2 3">
    <name type="scientific">Rhodovulum sulfidophilum</name>
    <name type="common">Rhodobacter sulfidophilus</name>
    <dbReference type="NCBI Taxonomy" id="35806"/>
    <lineage>
        <taxon>Bacteria</taxon>
        <taxon>Pseudomonadati</taxon>
        <taxon>Pseudomonadota</taxon>
        <taxon>Alphaproteobacteria</taxon>
        <taxon>Rhodobacterales</taxon>
        <taxon>Paracoccaceae</taxon>
        <taxon>Rhodovulum</taxon>
    </lineage>
</organism>
<accession>A0A2W5NBP4</accession>
<comment type="caution">
    <text evidence="2">The sequence shown here is derived from an EMBL/GenBank/DDBJ whole genome shotgun (WGS) entry which is preliminary data.</text>
</comment>
<name>A0A2W5NBP4_RHOSU</name>
<evidence type="ECO:0000313" key="2">
    <source>
        <dbReference type="EMBL" id="PZQ49669.1"/>
    </source>
</evidence>
<keyword evidence="1" id="KW-1133">Transmembrane helix</keyword>
<feature type="transmembrane region" description="Helical" evidence="1">
    <location>
        <begin position="42"/>
        <end position="58"/>
    </location>
</feature>
<dbReference type="Proteomes" id="UP000249185">
    <property type="component" value="Unassembled WGS sequence"/>
</dbReference>
<keyword evidence="1" id="KW-0812">Transmembrane</keyword>
<feature type="transmembrane region" description="Helical" evidence="1">
    <location>
        <begin position="20"/>
        <end position="36"/>
    </location>
</feature>
<sequence length="185" mass="19525">MSLVRSEVGATLRDWREPIIWAALLLLGLYLVFLGYANLAPLSFLAGLIATATGFGLLRDSLRRRRLRAGAPSEGAVVIDEARIGYFGPRGGGFVDLPAIASVEIVTRPHVPPGSSHAWVIRADDADALVIPIGAHGAEALVSTLSALPGIDFDLAAATVSGPGARRATLWRRDDGPDRARALGR</sequence>